<protein>
    <recommendedName>
        <fullName evidence="4">AMP deaminase</fullName>
        <ecNumber evidence="4">3.5.4.6</ecNumber>
    </recommendedName>
</protein>
<evidence type="ECO:0000256" key="1">
    <source>
        <dbReference type="ARBA" id="ARBA00001947"/>
    </source>
</evidence>
<gene>
    <name evidence="10" type="primary">LOC106813401</name>
</gene>
<evidence type="ECO:0000256" key="4">
    <source>
        <dbReference type="ARBA" id="ARBA00012775"/>
    </source>
</evidence>
<dbReference type="PANTHER" id="PTHR11359:SF0">
    <property type="entry name" value="AMP DEAMINASE"/>
    <property type="match status" value="1"/>
</dbReference>
<feature type="compositionally biased region" description="Basic and acidic residues" evidence="8">
    <location>
        <begin position="187"/>
        <end position="214"/>
    </location>
</feature>
<feature type="region of interest" description="Disordered" evidence="8">
    <location>
        <begin position="375"/>
        <end position="398"/>
    </location>
</feature>
<dbReference type="EC" id="3.5.4.6" evidence="4"/>
<dbReference type="InterPro" id="IPR006329">
    <property type="entry name" value="AMPD"/>
</dbReference>
<keyword evidence="5" id="KW-0479">Metal-binding</keyword>
<organism evidence="9 10">
    <name type="scientific">Priapulus caudatus</name>
    <name type="common">Priapulid worm</name>
    <dbReference type="NCBI Taxonomy" id="37621"/>
    <lineage>
        <taxon>Eukaryota</taxon>
        <taxon>Metazoa</taxon>
        <taxon>Ecdysozoa</taxon>
        <taxon>Scalidophora</taxon>
        <taxon>Priapulida</taxon>
        <taxon>Priapulimorpha</taxon>
        <taxon>Priapulimorphida</taxon>
        <taxon>Priapulidae</taxon>
        <taxon>Priapulus</taxon>
    </lineage>
</organism>
<dbReference type="Proteomes" id="UP000695022">
    <property type="component" value="Unplaced"/>
</dbReference>
<evidence type="ECO:0000256" key="2">
    <source>
        <dbReference type="ARBA" id="ARBA00004955"/>
    </source>
</evidence>
<comment type="similarity">
    <text evidence="3">Belongs to the metallo-dependent hydrolases superfamily. Adenosine and AMP deaminases family.</text>
</comment>
<feature type="compositionally biased region" description="Basic and acidic residues" evidence="8">
    <location>
        <begin position="228"/>
        <end position="237"/>
    </location>
</feature>
<dbReference type="GeneID" id="106813401"/>
<feature type="compositionally biased region" description="Basic residues" evidence="8">
    <location>
        <begin position="163"/>
        <end position="173"/>
    </location>
</feature>
<evidence type="ECO:0000313" key="10">
    <source>
        <dbReference type="RefSeq" id="XP_014673024.1"/>
    </source>
</evidence>
<dbReference type="Pfam" id="PF19326">
    <property type="entry name" value="AMP_deaminase"/>
    <property type="match status" value="2"/>
</dbReference>
<evidence type="ECO:0000256" key="6">
    <source>
        <dbReference type="ARBA" id="ARBA00022801"/>
    </source>
</evidence>
<keyword evidence="9" id="KW-1185">Reference proteome</keyword>
<name>A0ABM1ELF3_PRICU</name>
<dbReference type="PANTHER" id="PTHR11359">
    <property type="entry name" value="AMP DEAMINASE"/>
    <property type="match status" value="1"/>
</dbReference>
<evidence type="ECO:0000256" key="5">
    <source>
        <dbReference type="ARBA" id="ARBA00022723"/>
    </source>
</evidence>
<dbReference type="Gene3D" id="4.10.800.20">
    <property type="match status" value="1"/>
</dbReference>
<dbReference type="InterPro" id="IPR006650">
    <property type="entry name" value="A/AMP_deam_AS"/>
</dbReference>
<comment type="cofactor">
    <cofactor evidence="1">
        <name>Zn(2+)</name>
        <dbReference type="ChEBI" id="CHEBI:29105"/>
    </cofactor>
</comment>
<keyword evidence="6" id="KW-0378">Hydrolase</keyword>
<feature type="compositionally biased region" description="Basic and acidic residues" evidence="8">
    <location>
        <begin position="252"/>
        <end position="268"/>
    </location>
</feature>
<sequence length="610" mass="69300">MKVDTHIHAASCMNQKHLLRFIKSKMKHHPEDVVCVERATGNDVTLKQVFQQMGVSAYDMSVDMLDVHADRNTFHRFDKFNAKYNPVGESRLREIFIKTDNYREGHYFAQLLKEAVVDGHDDERDDVGGDESRDRVHVERGMLGERRLHRAVRARSVVSGRRRDQRRSRRHRGGGYGGGLLRRARKVDRDVERGGGDGDRRQEAPRVPRDDGARRRVSLAARRVRVSVARDRHDDPQRGGGRRAGDAGVDAARVRDLRARPAVDDARRQQQRLQRLRQLDDEEEEVGGGEAREQHVGGAAVEPRAQQHDERESVGRGATDAAQRHDAIDDDEEDVVVARRHGDARGLAADEPLGGVLWSRCLKAEEHLVTGLDSVDDESKVESSSFLEDTPTPEEWTDDDNPPYAYYLYYTYANMAILNHFRRERGLNTIVLRPHCGEAGGVDHMVTGFLLGENISHGLQLRKVPVLQYLYYLAQVGLAMSPLSNNSLFLNYNRNPLPEYLARGLNVSLSTDDPLQFHFTKEPLMEEYSIAAQVWKLSSADMCELARNSVMMSGFSREVKQHWLGENYRLPGVQGNDITRTNVPDIRVAYRHETMCEELSTLVLAYRSEK</sequence>
<reference evidence="10" key="1">
    <citation type="submission" date="2025-08" db="UniProtKB">
        <authorList>
            <consortium name="RefSeq"/>
        </authorList>
    </citation>
    <scope>IDENTIFICATION</scope>
</reference>
<comment type="pathway">
    <text evidence="2">Purine metabolism; IMP biosynthesis via salvage pathway; IMP from AMP: step 1/1.</text>
</comment>
<dbReference type="RefSeq" id="XP_014673024.1">
    <property type="nucleotide sequence ID" value="XM_014817538.1"/>
</dbReference>
<evidence type="ECO:0000256" key="3">
    <source>
        <dbReference type="ARBA" id="ARBA00006676"/>
    </source>
</evidence>
<feature type="region of interest" description="Disordered" evidence="8">
    <location>
        <begin position="153"/>
        <end position="327"/>
    </location>
</feature>
<accession>A0ABM1ELF3</accession>
<dbReference type="PROSITE" id="PS00485">
    <property type="entry name" value="A_DEAMINASE"/>
    <property type="match status" value="1"/>
</dbReference>
<dbReference type="Gene3D" id="3.20.20.140">
    <property type="entry name" value="Metal-dependent hydrolases"/>
    <property type="match status" value="2"/>
</dbReference>
<dbReference type="InterPro" id="IPR032466">
    <property type="entry name" value="Metal_Hydrolase"/>
</dbReference>
<evidence type="ECO:0000313" key="9">
    <source>
        <dbReference type="Proteomes" id="UP000695022"/>
    </source>
</evidence>
<dbReference type="SUPFAM" id="SSF51556">
    <property type="entry name" value="Metallo-dependent hydrolases"/>
    <property type="match status" value="2"/>
</dbReference>
<feature type="compositionally biased region" description="Basic and acidic residues" evidence="8">
    <location>
        <begin position="305"/>
        <end position="314"/>
    </location>
</feature>
<evidence type="ECO:0000256" key="8">
    <source>
        <dbReference type="SAM" id="MobiDB-lite"/>
    </source>
</evidence>
<keyword evidence="7" id="KW-0862">Zinc</keyword>
<evidence type="ECO:0000256" key="7">
    <source>
        <dbReference type="ARBA" id="ARBA00022833"/>
    </source>
</evidence>
<proteinExistence type="inferred from homology"/>